<evidence type="ECO:0000259" key="15">
    <source>
        <dbReference type="PROSITE" id="PS50280"/>
    </source>
</evidence>
<dbReference type="AlphaFoldDB" id="A0A6G0XQQ4"/>
<sequence length="631" mass="70256">MGPRLRGDVTSVAPTTTPPPPLNMPQRFFKALTKQTNKTPASDFVLPFYEPETAFFNDLASAAVETDFELPFTESEIAAAEAVELTWIPPKYAKTSKNVYLVKKMPSASASANRCTCYGLHIPQRGSSTRPSQTAFSPPRKKKKVAKTQPTFYCGDTCHNKCVHVIRMHFHDTCSAPDPSLCLNRPFQQKTNKATKVEYMGRKGFGLLADEAINAGDFVIEYVGEVIDEAMAAKRRAENEANGQTHTYMLEMEKDILIDAQFKGNVSRFINHSCAPNCAAQKWTCEGGIIRIGIVALNAIAPCEEITFDYQFTHVGAQSVACACGAATCKGKMGFKGDTATKTTDEKPTNDTDPLPAPVKTSSLALYKSARLERDWLNQYGYSNKRLFLSHEIPDSIDIDKYIQAKSRSKPKRSTTNWYHKVLTNPPAPSTSFLAGGLLDYTKKLKRSKSPAPSSKPTPPRKSFLESRFQFVQDVHQFAKGQSVWNEHLNVSPSDLDVDRLHKFVENVENGQHHQYGDTNDLNEDACHRCGTGGQLICCDGCPAAFHLSCVGLHNLPAPNVAWYCPSCKRAKSMPYLSQRLASTARTAKINPIFQVIPMPEKKRWKRRGRPAKRQLNDISTSTEHYERKTI</sequence>
<evidence type="ECO:0000259" key="14">
    <source>
        <dbReference type="PROSITE" id="PS50016"/>
    </source>
</evidence>
<feature type="compositionally biased region" description="Basic residues" evidence="13">
    <location>
        <begin position="604"/>
        <end position="613"/>
    </location>
</feature>
<evidence type="ECO:0000256" key="11">
    <source>
        <dbReference type="ARBA" id="ARBA00023242"/>
    </source>
</evidence>
<keyword evidence="5" id="KW-0808">Transferase</keyword>
<dbReference type="GO" id="GO:0006325">
    <property type="term" value="P:chromatin organization"/>
    <property type="evidence" value="ECO:0007669"/>
    <property type="project" value="UniProtKB-KW"/>
</dbReference>
<comment type="subcellular location">
    <subcellularLocation>
        <location evidence="2">Chromosome</location>
    </subcellularLocation>
    <subcellularLocation>
        <location evidence="1">Nucleus</location>
    </subcellularLocation>
</comment>
<dbReference type="Pfam" id="PF00856">
    <property type="entry name" value="SET"/>
    <property type="match status" value="1"/>
</dbReference>
<dbReference type="PROSITE" id="PS50016">
    <property type="entry name" value="ZF_PHD_2"/>
    <property type="match status" value="1"/>
</dbReference>
<dbReference type="InterPro" id="IPR001214">
    <property type="entry name" value="SET_dom"/>
</dbReference>
<dbReference type="VEuPathDB" id="FungiDB:AeMF1_003116"/>
<keyword evidence="3" id="KW-0158">Chromosome</keyword>
<evidence type="ECO:0000256" key="6">
    <source>
        <dbReference type="ARBA" id="ARBA00022691"/>
    </source>
</evidence>
<evidence type="ECO:0000256" key="5">
    <source>
        <dbReference type="ARBA" id="ARBA00022679"/>
    </source>
</evidence>
<evidence type="ECO:0008006" key="19">
    <source>
        <dbReference type="Google" id="ProtNLM"/>
    </source>
</evidence>
<dbReference type="InterPro" id="IPR003616">
    <property type="entry name" value="Post-SET_dom"/>
</dbReference>
<accession>A0A6G0XQQ4</accession>
<keyword evidence="9" id="KW-0862">Zinc</keyword>
<dbReference type="GO" id="GO:0008168">
    <property type="term" value="F:methyltransferase activity"/>
    <property type="evidence" value="ECO:0007669"/>
    <property type="project" value="UniProtKB-KW"/>
</dbReference>
<evidence type="ECO:0000256" key="12">
    <source>
        <dbReference type="PROSITE-ProRule" id="PRU00146"/>
    </source>
</evidence>
<dbReference type="GO" id="GO:0005634">
    <property type="term" value="C:nucleus"/>
    <property type="evidence" value="ECO:0007669"/>
    <property type="project" value="UniProtKB-SubCell"/>
</dbReference>
<dbReference type="SMART" id="SM00317">
    <property type="entry name" value="SET"/>
    <property type="match status" value="1"/>
</dbReference>
<keyword evidence="10" id="KW-0156">Chromatin regulator</keyword>
<dbReference type="Gene3D" id="2.170.270.10">
    <property type="entry name" value="SET domain"/>
    <property type="match status" value="1"/>
</dbReference>
<keyword evidence="7" id="KW-0479">Metal-binding</keyword>
<evidence type="ECO:0000256" key="13">
    <source>
        <dbReference type="SAM" id="MobiDB-lite"/>
    </source>
</evidence>
<dbReference type="SUPFAM" id="SSF82199">
    <property type="entry name" value="SET domain"/>
    <property type="match status" value="1"/>
</dbReference>
<evidence type="ECO:0000256" key="9">
    <source>
        <dbReference type="ARBA" id="ARBA00022833"/>
    </source>
</evidence>
<dbReference type="PROSITE" id="PS50868">
    <property type="entry name" value="POST_SET"/>
    <property type="match status" value="1"/>
</dbReference>
<dbReference type="InterPro" id="IPR046341">
    <property type="entry name" value="SET_dom_sf"/>
</dbReference>
<proteinExistence type="predicted"/>
<evidence type="ECO:0000256" key="2">
    <source>
        <dbReference type="ARBA" id="ARBA00004286"/>
    </source>
</evidence>
<feature type="region of interest" description="Disordered" evidence="13">
    <location>
        <begin position="1"/>
        <end position="23"/>
    </location>
</feature>
<evidence type="ECO:0000256" key="1">
    <source>
        <dbReference type="ARBA" id="ARBA00004123"/>
    </source>
</evidence>
<feature type="region of interest" description="Disordered" evidence="13">
    <location>
        <begin position="604"/>
        <end position="631"/>
    </location>
</feature>
<dbReference type="SUPFAM" id="SSF57903">
    <property type="entry name" value="FYVE/PHD zinc finger"/>
    <property type="match status" value="1"/>
</dbReference>
<feature type="domain" description="PHD-type" evidence="14">
    <location>
        <begin position="524"/>
        <end position="571"/>
    </location>
</feature>
<feature type="domain" description="SET" evidence="15">
    <location>
        <begin position="179"/>
        <end position="311"/>
    </location>
</feature>
<dbReference type="Gene3D" id="3.30.40.10">
    <property type="entry name" value="Zinc/RING finger domain, C3HC4 (zinc finger)"/>
    <property type="match status" value="1"/>
</dbReference>
<keyword evidence="18" id="KW-1185">Reference proteome</keyword>
<keyword evidence="11" id="KW-0539">Nucleus</keyword>
<feature type="region of interest" description="Disordered" evidence="13">
    <location>
        <begin position="337"/>
        <end position="356"/>
    </location>
</feature>
<keyword evidence="6" id="KW-0949">S-adenosyl-L-methionine</keyword>
<evidence type="ECO:0000256" key="10">
    <source>
        <dbReference type="ARBA" id="ARBA00022853"/>
    </source>
</evidence>
<dbReference type="GO" id="GO:0005694">
    <property type="term" value="C:chromosome"/>
    <property type="evidence" value="ECO:0007669"/>
    <property type="project" value="UniProtKB-SubCell"/>
</dbReference>
<evidence type="ECO:0000259" key="16">
    <source>
        <dbReference type="PROSITE" id="PS50868"/>
    </source>
</evidence>
<dbReference type="SMART" id="SM00249">
    <property type="entry name" value="PHD"/>
    <property type="match status" value="1"/>
</dbReference>
<name>A0A6G0XQQ4_9STRA</name>
<dbReference type="InterPro" id="IPR013083">
    <property type="entry name" value="Znf_RING/FYVE/PHD"/>
</dbReference>
<dbReference type="InterPro" id="IPR001965">
    <property type="entry name" value="Znf_PHD"/>
</dbReference>
<protein>
    <recommendedName>
        <fullName evidence="19">Histone-lysine N-methyltransferase</fullName>
    </recommendedName>
</protein>
<dbReference type="Proteomes" id="UP000481153">
    <property type="component" value="Unassembled WGS sequence"/>
</dbReference>
<dbReference type="PROSITE" id="PS01359">
    <property type="entry name" value="ZF_PHD_1"/>
    <property type="match status" value="1"/>
</dbReference>
<feature type="domain" description="Post-SET" evidence="16">
    <location>
        <begin position="318"/>
        <end position="334"/>
    </location>
</feature>
<reference evidence="17 18" key="1">
    <citation type="submission" date="2019-07" db="EMBL/GenBank/DDBJ databases">
        <title>Genomics analysis of Aphanomyces spp. identifies a new class of oomycete effector associated with host adaptation.</title>
        <authorList>
            <person name="Gaulin E."/>
        </authorList>
    </citation>
    <scope>NUCLEOTIDE SEQUENCE [LARGE SCALE GENOMIC DNA]</scope>
    <source>
        <strain evidence="17 18">ATCC 201684</strain>
    </source>
</reference>
<evidence type="ECO:0000313" key="18">
    <source>
        <dbReference type="Proteomes" id="UP000481153"/>
    </source>
</evidence>
<evidence type="ECO:0000256" key="3">
    <source>
        <dbReference type="ARBA" id="ARBA00022454"/>
    </source>
</evidence>
<dbReference type="GO" id="GO:0032259">
    <property type="term" value="P:methylation"/>
    <property type="evidence" value="ECO:0007669"/>
    <property type="project" value="UniProtKB-KW"/>
</dbReference>
<dbReference type="InterPro" id="IPR019786">
    <property type="entry name" value="Zinc_finger_PHD-type_CS"/>
</dbReference>
<evidence type="ECO:0000256" key="8">
    <source>
        <dbReference type="ARBA" id="ARBA00022771"/>
    </source>
</evidence>
<organism evidence="17 18">
    <name type="scientific">Aphanomyces euteiches</name>
    <dbReference type="NCBI Taxonomy" id="100861"/>
    <lineage>
        <taxon>Eukaryota</taxon>
        <taxon>Sar</taxon>
        <taxon>Stramenopiles</taxon>
        <taxon>Oomycota</taxon>
        <taxon>Saprolegniomycetes</taxon>
        <taxon>Saprolegniales</taxon>
        <taxon>Verrucalvaceae</taxon>
        <taxon>Aphanomyces</taxon>
    </lineage>
</organism>
<dbReference type="InterPro" id="IPR050777">
    <property type="entry name" value="SET2_Histone-Lys_MeTrsfase"/>
</dbReference>
<evidence type="ECO:0000256" key="4">
    <source>
        <dbReference type="ARBA" id="ARBA00022603"/>
    </source>
</evidence>
<dbReference type="PANTHER" id="PTHR22884">
    <property type="entry name" value="SET DOMAIN PROTEINS"/>
    <property type="match status" value="1"/>
</dbReference>
<keyword evidence="8 12" id="KW-0863">Zinc-finger</keyword>
<keyword evidence="4" id="KW-0489">Methyltransferase</keyword>
<comment type="caution">
    <text evidence="17">The sequence shown here is derived from an EMBL/GenBank/DDBJ whole genome shotgun (WGS) entry which is preliminary data.</text>
</comment>
<dbReference type="InterPro" id="IPR019787">
    <property type="entry name" value="Znf_PHD-finger"/>
</dbReference>
<evidence type="ECO:0000256" key="7">
    <source>
        <dbReference type="ARBA" id="ARBA00022723"/>
    </source>
</evidence>
<dbReference type="PROSITE" id="PS50280">
    <property type="entry name" value="SET"/>
    <property type="match status" value="1"/>
</dbReference>
<dbReference type="Pfam" id="PF00628">
    <property type="entry name" value="PHD"/>
    <property type="match status" value="1"/>
</dbReference>
<evidence type="ECO:0000313" key="17">
    <source>
        <dbReference type="EMBL" id="KAF0742685.1"/>
    </source>
</evidence>
<dbReference type="InterPro" id="IPR011011">
    <property type="entry name" value="Znf_FYVE_PHD"/>
</dbReference>
<dbReference type="EMBL" id="VJMJ01000025">
    <property type="protein sequence ID" value="KAF0742685.1"/>
    <property type="molecule type" value="Genomic_DNA"/>
</dbReference>
<gene>
    <name evidence="17" type="ORF">Ae201684_002386</name>
</gene>
<dbReference type="GO" id="GO:0008270">
    <property type="term" value="F:zinc ion binding"/>
    <property type="evidence" value="ECO:0007669"/>
    <property type="project" value="UniProtKB-KW"/>
</dbReference>